<reference evidence="6" key="1">
    <citation type="journal article" date="2017" name="Cell">
        <title>Insights into land plant evolution garnered from the Marchantia polymorpha genome.</title>
        <authorList>
            <person name="Bowman J.L."/>
            <person name="Kohchi T."/>
            <person name="Yamato K.T."/>
            <person name="Jenkins J."/>
            <person name="Shu S."/>
            <person name="Ishizaki K."/>
            <person name="Yamaoka S."/>
            <person name="Nishihama R."/>
            <person name="Nakamura Y."/>
            <person name="Berger F."/>
            <person name="Adam C."/>
            <person name="Aki S.S."/>
            <person name="Althoff F."/>
            <person name="Araki T."/>
            <person name="Arteaga-Vazquez M.A."/>
            <person name="Balasubrmanian S."/>
            <person name="Barry K."/>
            <person name="Bauer D."/>
            <person name="Boehm C.R."/>
            <person name="Briginshaw L."/>
            <person name="Caballero-Perez J."/>
            <person name="Catarino B."/>
            <person name="Chen F."/>
            <person name="Chiyoda S."/>
            <person name="Chovatia M."/>
            <person name="Davies K.M."/>
            <person name="Delmans M."/>
            <person name="Demura T."/>
            <person name="Dierschke T."/>
            <person name="Dolan L."/>
            <person name="Dorantes-Acosta A.E."/>
            <person name="Eklund D.M."/>
            <person name="Florent S.N."/>
            <person name="Flores-Sandoval E."/>
            <person name="Fujiyama A."/>
            <person name="Fukuzawa H."/>
            <person name="Galik B."/>
            <person name="Grimanelli D."/>
            <person name="Grimwood J."/>
            <person name="Grossniklaus U."/>
            <person name="Hamada T."/>
            <person name="Haseloff J."/>
            <person name="Hetherington A.J."/>
            <person name="Higo A."/>
            <person name="Hirakawa Y."/>
            <person name="Hundley H.N."/>
            <person name="Ikeda Y."/>
            <person name="Inoue K."/>
            <person name="Inoue S.I."/>
            <person name="Ishida S."/>
            <person name="Jia Q."/>
            <person name="Kakita M."/>
            <person name="Kanazawa T."/>
            <person name="Kawai Y."/>
            <person name="Kawashima T."/>
            <person name="Kennedy M."/>
            <person name="Kinose K."/>
            <person name="Kinoshita T."/>
            <person name="Kohara Y."/>
            <person name="Koide E."/>
            <person name="Komatsu K."/>
            <person name="Kopischke S."/>
            <person name="Kubo M."/>
            <person name="Kyozuka J."/>
            <person name="Lagercrantz U."/>
            <person name="Lin S.S."/>
            <person name="Lindquist E."/>
            <person name="Lipzen A.M."/>
            <person name="Lu C.W."/>
            <person name="De Luna E."/>
            <person name="Martienssen R.A."/>
            <person name="Minamino N."/>
            <person name="Mizutani M."/>
            <person name="Mizutani M."/>
            <person name="Mochizuki N."/>
            <person name="Monte I."/>
            <person name="Mosher R."/>
            <person name="Nagasaki H."/>
            <person name="Nakagami H."/>
            <person name="Naramoto S."/>
            <person name="Nishitani K."/>
            <person name="Ohtani M."/>
            <person name="Okamoto T."/>
            <person name="Okumura M."/>
            <person name="Phillips J."/>
            <person name="Pollak B."/>
            <person name="Reinders A."/>
            <person name="Rovekamp M."/>
            <person name="Sano R."/>
            <person name="Sawa S."/>
            <person name="Schmid M.W."/>
            <person name="Shirakawa M."/>
            <person name="Solano R."/>
            <person name="Spunde A."/>
            <person name="Suetsugu N."/>
            <person name="Sugano S."/>
            <person name="Sugiyama A."/>
            <person name="Sun R."/>
            <person name="Suzuki Y."/>
            <person name="Takenaka M."/>
            <person name="Takezawa D."/>
            <person name="Tomogane H."/>
            <person name="Tsuzuki M."/>
            <person name="Ueda T."/>
            <person name="Umeda M."/>
            <person name="Ward J.M."/>
            <person name="Watanabe Y."/>
            <person name="Yazaki K."/>
            <person name="Yokoyama R."/>
            <person name="Yoshitake Y."/>
            <person name="Yotsui I."/>
            <person name="Zachgo S."/>
            <person name="Schmutz J."/>
        </authorList>
    </citation>
    <scope>NUCLEOTIDE SEQUENCE [LARGE SCALE GENOMIC DNA]</scope>
    <source>
        <strain evidence="6">Tak-1</strain>
    </source>
</reference>
<proteinExistence type="inferred from homology"/>
<dbReference type="PANTHER" id="PTHR23424">
    <property type="entry name" value="SERUM AMYLOID A"/>
    <property type="match status" value="1"/>
</dbReference>
<dbReference type="InterPro" id="IPR052464">
    <property type="entry name" value="Synovial_Prolif_Regulator"/>
</dbReference>
<evidence type="ECO:0000313" key="5">
    <source>
        <dbReference type="EMBL" id="PTQ48768.1"/>
    </source>
</evidence>
<dbReference type="EMBL" id="KZ772676">
    <property type="protein sequence ID" value="PTQ48768.1"/>
    <property type="molecule type" value="Genomic_DNA"/>
</dbReference>
<dbReference type="AlphaFoldDB" id="A0A2R6XRM4"/>
<dbReference type="Gene3D" id="1.25.10.10">
    <property type="entry name" value="Leucine-rich Repeat Variant"/>
    <property type="match status" value="1"/>
</dbReference>
<dbReference type="GO" id="GO:0005634">
    <property type="term" value="C:nucleus"/>
    <property type="evidence" value="ECO:0007669"/>
    <property type="project" value="UniProtKB-SubCell"/>
</dbReference>
<keyword evidence="6" id="KW-1185">Reference proteome</keyword>
<dbReference type="Gramene" id="Mp3g16150.1">
    <property type="protein sequence ID" value="Mp3g16150.1.cds"/>
    <property type="gene ID" value="Mp3g16150"/>
</dbReference>
<dbReference type="SUPFAM" id="SSF48371">
    <property type="entry name" value="ARM repeat"/>
    <property type="match status" value="1"/>
</dbReference>
<comment type="similarity">
    <text evidence="3">Belongs to the SAAL1 family.</text>
</comment>
<protein>
    <submittedName>
        <fullName evidence="5">Uncharacterized protein</fullName>
    </submittedName>
</protein>
<evidence type="ECO:0000256" key="2">
    <source>
        <dbReference type="ARBA" id="ARBA00023242"/>
    </source>
</evidence>
<dbReference type="InterPro" id="IPR016024">
    <property type="entry name" value="ARM-type_fold"/>
</dbReference>
<dbReference type="PANTHER" id="PTHR23424:SF23">
    <property type="entry name" value="PROTEIN SAAL1"/>
    <property type="match status" value="1"/>
</dbReference>
<evidence type="ECO:0000313" key="6">
    <source>
        <dbReference type="Proteomes" id="UP000244005"/>
    </source>
</evidence>
<feature type="region of interest" description="Disordered" evidence="4">
    <location>
        <begin position="641"/>
        <end position="677"/>
    </location>
</feature>
<evidence type="ECO:0000256" key="1">
    <source>
        <dbReference type="ARBA" id="ARBA00004123"/>
    </source>
</evidence>
<feature type="compositionally biased region" description="Basic and acidic residues" evidence="4">
    <location>
        <begin position="124"/>
        <end position="139"/>
    </location>
</feature>
<keyword evidence="2" id="KW-0539">Nucleus</keyword>
<name>A0A2R6XRM4_MARPO</name>
<organism evidence="5 6">
    <name type="scientific">Marchantia polymorpha</name>
    <name type="common">Common liverwort</name>
    <name type="synonym">Marchantia aquatica</name>
    <dbReference type="NCBI Taxonomy" id="3197"/>
    <lineage>
        <taxon>Eukaryota</taxon>
        <taxon>Viridiplantae</taxon>
        <taxon>Streptophyta</taxon>
        <taxon>Embryophyta</taxon>
        <taxon>Marchantiophyta</taxon>
        <taxon>Marchantiopsida</taxon>
        <taxon>Marchantiidae</taxon>
        <taxon>Marchantiales</taxon>
        <taxon>Marchantiaceae</taxon>
        <taxon>Marchantia</taxon>
    </lineage>
</organism>
<feature type="region of interest" description="Disordered" evidence="4">
    <location>
        <begin position="83"/>
        <end position="139"/>
    </location>
</feature>
<dbReference type="OrthoDB" id="2156856at2759"/>
<dbReference type="InterPro" id="IPR011989">
    <property type="entry name" value="ARM-like"/>
</dbReference>
<evidence type="ECO:0000256" key="4">
    <source>
        <dbReference type="SAM" id="MobiDB-lite"/>
    </source>
</evidence>
<evidence type="ECO:0000256" key="3">
    <source>
        <dbReference type="ARBA" id="ARBA00038401"/>
    </source>
</evidence>
<accession>A0A2R6XRM4</accession>
<sequence>MERDMNAASWSNPDSVQVENYDCCPVPEPEPFDTSTIDPSHVIYLIRQLLPSKPVAVNVQSLTKAVDCEAAEKNGTVHSPCKVVEGRPSGKKGAVHAEQAAGVSSTRQDRESEEIISSTGSVREQGKPEPESSLIPHEDSQRAEIVVIANGNHVHDNGDPSRKRLREGCKVVEQEGSSPVHVENGIWKSPEKLRKGLSPHEVFTKAEDNLLCRAEDVELERGTDILQDNDVHQKVASEEDPMEEAGCVLWDLAATESHANFMVENHVLDVLSAVLCMPHSDRMREICLGIFGNLACHAGPVKAIVTVEGLIPTLVEQLFVEDTPSLTEACRLLSAGLHSDVAVAWVATIKSPKVLERIMWMAANTLNCQLLEKCTELILAMADSRRDAASVLLPPLLELGLPDLITDLIAFELTAITDGISTRGDVVLDIVLQIAEALSISDEFASKLAASNKLFRLSCQIILLSARDEIGPSGITATVLIANLLTEEAGLIQQVLHDPVLLGRLLALVPSAGDDPGARNALWSILGRICRWLVGTQPEDPPSGTVGMIAVLADGCSLLLDDLDVHLEDDVEEDEDRAIAGHDAAASTSRGLQAKLATVCNMLRIMEKWTLVYDGRPARDVQMLRTIRDASNLLRKHVAANEIRSGPAEGNPPYVPQDNGPQENGASHVISPPASTV</sequence>
<dbReference type="Proteomes" id="UP000244005">
    <property type="component" value="Unassembled WGS sequence"/>
</dbReference>
<comment type="subcellular location">
    <subcellularLocation>
        <location evidence="1">Nucleus</location>
    </subcellularLocation>
</comment>
<gene>
    <name evidence="5" type="ORF">MARPO_0004s0056</name>
</gene>